<evidence type="ECO:0000256" key="6">
    <source>
        <dbReference type="ARBA" id="ARBA00022960"/>
    </source>
</evidence>
<dbReference type="Gene3D" id="3.90.190.20">
    <property type="entry name" value="Mur ligase, C-terminal domain"/>
    <property type="match status" value="1"/>
</dbReference>
<keyword evidence="7" id="KW-0573">Peptidoglycan synthesis</keyword>
<dbReference type="Gene3D" id="3.40.1190.10">
    <property type="entry name" value="Mur-like, catalytic domain"/>
    <property type="match status" value="1"/>
</dbReference>
<evidence type="ECO:0000259" key="12">
    <source>
        <dbReference type="Pfam" id="PF08245"/>
    </source>
</evidence>
<dbReference type="InterPro" id="IPR005863">
    <property type="entry name" value="UDP-N-AcMur_synth"/>
</dbReference>
<keyword evidence="2" id="KW-0436">Ligase</keyword>
<sequence>MESLCWSYGFRVLVEKNCFDPCKNAVLSNLGAPICFNYHSSNSRTCGSSVVRSTARDLAVIQSPPAKEVLIPFPGSASEPFPHLRLEHDHFWSALEIAEAVDGEIIRWGPSGTISTDTRKLISGQWFFAIPGGAFDGHDFVTQELADKGCAGVIGNRVCKNWHGGFIKLEGDTLFALEKMAKFARKRFHGIVVGLTGSVGKTTTRTMIALALESLGRVYQTHGNLNYMVGVALTLMGIPMDAKASVVELGMGGKEGEILEMARMCQPSVRVILNVAHGHMEHFRSLKEVAKAKGEILAEAKPGDTCVLNADDPLVMSIPVPVGVKKVLFGSQRGCDVRLVLAESIDGGCATRVILESTIAAYCNLLSFTSEKTSEMVEFKIHGPGLHLAMDACAAAAVAISLGVRLPQIGEALSRFRPVRMRSEMEITKNGIKIINDTYNANPASMMAAIKLLKSMDCEGKRVAILGDMLELGAAEAGAHELVLKLCFDACIALVMLAGKRFTAAAEKLNLLGKSNILCAPDSASLVPRIAEILTAVDVVLVKGSRGMQMEKVVDTIKVMDGW</sequence>
<dbReference type="OrthoDB" id="2020781at2759"/>
<name>A0A8B8ZRV2_PHODC</name>
<dbReference type="RefSeq" id="XP_038976092.1">
    <property type="nucleotide sequence ID" value="XM_039120164.1"/>
</dbReference>
<organism evidence="13 14">
    <name type="scientific">Phoenix dactylifera</name>
    <name type="common">Date palm</name>
    <dbReference type="NCBI Taxonomy" id="42345"/>
    <lineage>
        <taxon>Eukaryota</taxon>
        <taxon>Viridiplantae</taxon>
        <taxon>Streptophyta</taxon>
        <taxon>Embryophyta</taxon>
        <taxon>Tracheophyta</taxon>
        <taxon>Spermatophyta</taxon>
        <taxon>Magnoliopsida</taxon>
        <taxon>Liliopsida</taxon>
        <taxon>Arecaceae</taxon>
        <taxon>Coryphoideae</taxon>
        <taxon>Phoeniceae</taxon>
        <taxon>Phoenix</taxon>
    </lineage>
</organism>
<dbReference type="Pfam" id="PF02875">
    <property type="entry name" value="Mur_ligase_C"/>
    <property type="match status" value="1"/>
</dbReference>
<dbReference type="SUPFAM" id="SSF63418">
    <property type="entry name" value="MurE/MurF N-terminal domain"/>
    <property type="match status" value="1"/>
</dbReference>
<evidence type="ECO:0000256" key="10">
    <source>
        <dbReference type="ARBA" id="ARBA00031461"/>
    </source>
</evidence>
<dbReference type="InterPro" id="IPR035911">
    <property type="entry name" value="MurE/MurF_N"/>
</dbReference>
<dbReference type="GO" id="GO:0047480">
    <property type="term" value="F:UDP-N-acetylmuramoyl-tripeptide-D-alanyl-D-alanine ligase activity"/>
    <property type="evidence" value="ECO:0007669"/>
    <property type="project" value="InterPro"/>
</dbReference>
<dbReference type="AlphaFoldDB" id="A0A8B8ZRV2"/>
<feature type="domain" description="Mur ligase central" evidence="12">
    <location>
        <begin position="196"/>
        <end position="399"/>
    </location>
</feature>
<proteinExistence type="inferred from homology"/>
<dbReference type="InterPro" id="IPR013221">
    <property type="entry name" value="Mur_ligase_cen"/>
</dbReference>
<keyword evidence="8" id="KW-0131">Cell cycle</keyword>
<dbReference type="NCBIfam" id="TIGR01143">
    <property type="entry name" value="murF"/>
    <property type="match status" value="1"/>
</dbReference>
<feature type="domain" description="Mur ligase C-terminal" evidence="11">
    <location>
        <begin position="424"/>
        <end position="546"/>
    </location>
</feature>
<evidence type="ECO:0000256" key="8">
    <source>
        <dbReference type="ARBA" id="ARBA00023306"/>
    </source>
</evidence>
<evidence type="ECO:0000313" key="14">
    <source>
        <dbReference type="RefSeq" id="XP_038976092.1"/>
    </source>
</evidence>
<keyword evidence="4" id="KW-0547">Nucleotide-binding</keyword>
<dbReference type="GO" id="GO:0071555">
    <property type="term" value="P:cell wall organization"/>
    <property type="evidence" value="ECO:0007669"/>
    <property type="project" value="UniProtKB-KW"/>
</dbReference>
<dbReference type="Proteomes" id="UP000228380">
    <property type="component" value="Unplaced"/>
</dbReference>
<protein>
    <recommendedName>
        <fullName evidence="10">UDP-MurNAc-pentapeptide synthetase</fullName>
    </recommendedName>
</protein>
<evidence type="ECO:0000256" key="4">
    <source>
        <dbReference type="ARBA" id="ARBA00022741"/>
    </source>
</evidence>
<evidence type="ECO:0000313" key="13">
    <source>
        <dbReference type="Proteomes" id="UP000228380"/>
    </source>
</evidence>
<evidence type="ECO:0000256" key="3">
    <source>
        <dbReference type="ARBA" id="ARBA00022618"/>
    </source>
</evidence>
<evidence type="ECO:0000256" key="1">
    <source>
        <dbReference type="ARBA" id="ARBA00022490"/>
    </source>
</evidence>
<keyword evidence="6" id="KW-0133">Cell shape</keyword>
<dbReference type="Gene3D" id="3.40.1390.10">
    <property type="entry name" value="MurE/MurF, N-terminal domain"/>
    <property type="match status" value="1"/>
</dbReference>
<dbReference type="Pfam" id="PF08245">
    <property type="entry name" value="Mur_ligase_M"/>
    <property type="match status" value="1"/>
</dbReference>
<keyword evidence="13" id="KW-1185">Reference proteome</keyword>
<reference evidence="14" key="1">
    <citation type="submission" date="2025-08" db="UniProtKB">
        <authorList>
            <consortium name="RefSeq"/>
        </authorList>
    </citation>
    <scope>IDENTIFICATION</scope>
    <source>
        <tissue evidence="14">Young leaves</tissue>
    </source>
</reference>
<dbReference type="SUPFAM" id="SSF53244">
    <property type="entry name" value="MurD-like peptide ligases, peptide-binding domain"/>
    <property type="match status" value="1"/>
</dbReference>
<keyword evidence="9" id="KW-0961">Cell wall biogenesis/degradation</keyword>
<dbReference type="HAMAP" id="MF_02019">
    <property type="entry name" value="MurF"/>
    <property type="match status" value="1"/>
</dbReference>
<evidence type="ECO:0000256" key="5">
    <source>
        <dbReference type="ARBA" id="ARBA00022840"/>
    </source>
</evidence>
<dbReference type="InterPro" id="IPR051046">
    <property type="entry name" value="MurCDEF_CellWall_CoF430Synth"/>
</dbReference>
<dbReference type="SUPFAM" id="SSF53623">
    <property type="entry name" value="MurD-like peptide ligases, catalytic domain"/>
    <property type="match status" value="1"/>
</dbReference>
<evidence type="ECO:0000256" key="7">
    <source>
        <dbReference type="ARBA" id="ARBA00022984"/>
    </source>
</evidence>
<evidence type="ECO:0000256" key="2">
    <source>
        <dbReference type="ARBA" id="ARBA00022598"/>
    </source>
</evidence>
<dbReference type="GO" id="GO:0008360">
    <property type="term" value="P:regulation of cell shape"/>
    <property type="evidence" value="ECO:0007669"/>
    <property type="project" value="UniProtKB-KW"/>
</dbReference>
<keyword evidence="5" id="KW-0067">ATP-binding</keyword>
<accession>A0A8B8ZRV2</accession>
<keyword evidence="1" id="KW-0963">Cytoplasm</keyword>
<dbReference type="PANTHER" id="PTHR43024">
    <property type="entry name" value="UDP-N-ACETYLMURAMOYL-TRIPEPTIDE--D-ALANYL-D-ALANINE LIGASE"/>
    <property type="match status" value="1"/>
</dbReference>
<gene>
    <name evidence="14" type="primary">LOC120107016</name>
</gene>
<dbReference type="InterPro" id="IPR004101">
    <property type="entry name" value="Mur_ligase_C"/>
</dbReference>
<evidence type="ECO:0000259" key="11">
    <source>
        <dbReference type="Pfam" id="PF02875"/>
    </source>
</evidence>
<dbReference type="KEGG" id="pda:120107016"/>
<dbReference type="GeneID" id="120107016"/>
<dbReference type="InterPro" id="IPR036565">
    <property type="entry name" value="Mur-like_cat_sf"/>
</dbReference>
<dbReference type="InterPro" id="IPR036615">
    <property type="entry name" value="Mur_ligase_C_dom_sf"/>
</dbReference>
<keyword evidence="3" id="KW-0132">Cell division</keyword>
<dbReference type="GO" id="GO:0005524">
    <property type="term" value="F:ATP binding"/>
    <property type="evidence" value="ECO:0007669"/>
    <property type="project" value="UniProtKB-KW"/>
</dbReference>
<dbReference type="PANTHER" id="PTHR43024:SF1">
    <property type="entry name" value="UDP-N-ACETYLMURAMOYL-TRIPEPTIDE--D-ALANYL-D-ALANINE LIGASE"/>
    <property type="match status" value="1"/>
</dbReference>
<dbReference type="GO" id="GO:0051301">
    <property type="term" value="P:cell division"/>
    <property type="evidence" value="ECO:0007669"/>
    <property type="project" value="UniProtKB-KW"/>
</dbReference>
<evidence type="ECO:0000256" key="9">
    <source>
        <dbReference type="ARBA" id="ARBA00023316"/>
    </source>
</evidence>